<dbReference type="InterPro" id="IPR047088">
    <property type="entry name" value="ORC5_C"/>
</dbReference>
<evidence type="ECO:0000256" key="2">
    <source>
        <dbReference type="ARBA" id="ARBA00006269"/>
    </source>
</evidence>
<reference evidence="11" key="1">
    <citation type="journal article" date="2020" name="J Insects Food Feed">
        <title>The yellow mealworm (Tenebrio molitor) genome: a resource for the emerging insects as food and feed industry.</title>
        <authorList>
            <person name="Eriksson T."/>
            <person name="Andere A."/>
            <person name="Kelstrup H."/>
            <person name="Emery V."/>
            <person name="Picard C."/>
        </authorList>
    </citation>
    <scope>NUCLEOTIDE SEQUENCE</scope>
    <source>
        <strain evidence="11">Stoneville</strain>
        <tissue evidence="11">Whole head</tissue>
    </source>
</reference>
<dbReference type="InterPro" id="IPR027417">
    <property type="entry name" value="P-loop_NTPase"/>
</dbReference>
<dbReference type="PANTHER" id="PTHR12705">
    <property type="entry name" value="ORIGIN RECOGNITION COMPLEX SUBUNIT 5"/>
    <property type="match status" value="1"/>
</dbReference>
<dbReference type="Proteomes" id="UP000719412">
    <property type="component" value="Unassembled WGS sequence"/>
</dbReference>
<dbReference type="PANTHER" id="PTHR12705:SF0">
    <property type="entry name" value="ORIGIN RECOGNITION COMPLEX SUBUNIT 5"/>
    <property type="match status" value="1"/>
</dbReference>
<dbReference type="EMBL" id="JABDTM020028644">
    <property type="protein sequence ID" value="KAH0808610.1"/>
    <property type="molecule type" value="Genomic_DNA"/>
</dbReference>
<dbReference type="AlphaFoldDB" id="A0A8J6L4Z9"/>
<organism evidence="11 12">
    <name type="scientific">Tenebrio molitor</name>
    <name type="common">Yellow mealworm beetle</name>
    <dbReference type="NCBI Taxonomy" id="7067"/>
    <lineage>
        <taxon>Eukaryota</taxon>
        <taxon>Metazoa</taxon>
        <taxon>Ecdysozoa</taxon>
        <taxon>Arthropoda</taxon>
        <taxon>Hexapoda</taxon>
        <taxon>Insecta</taxon>
        <taxon>Pterygota</taxon>
        <taxon>Neoptera</taxon>
        <taxon>Endopterygota</taxon>
        <taxon>Coleoptera</taxon>
        <taxon>Polyphaga</taxon>
        <taxon>Cucujiformia</taxon>
        <taxon>Tenebrionidae</taxon>
        <taxon>Tenebrio</taxon>
    </lineage>
</organism>
<dbReference type="GO" id="GO:0003688">
    <property type="term" value="F:DNA replication origin binding"/>
    <property type="evidence" value="ECO:0007669"/>
    <property type="project" value="TreeGrafter"/>
</dbReference>
<dbReference type="InterPro" id="IPR020796">
    <property type="entry name" value="ORC5"/>
</dbReference>
<evidence type="ECO:0000259" key="8">
    <source>
        <dbReference type="Pfam" id="PF13191"/>
    </source>
</evidence>
<evidence type="ECO:0000256" key="6">
    <source>
        <dbReference type="ARBA" id="ARBA00023242"/>
    </source>
</evidence>
<feature type="domain" description="Orc1-like AAA ATPase" evidence="8">
    <location>
        <begin position="573"/>
        <end position="709"/>
    </location>
</feature>
<dbReference type="InterPro" id="IPR048866">
    <property type="entry name" value="ORC5_lid"/>
</dbReference>
<dbReference type="Gene3D" id="3.40.50.300">
    <property type="entry name" value="P-loop containing nucleotide triphosphate hydrolases"/>
    <property type="match status" value="1"/>
</dbReference>
<evidence type="ECO:0000259" key="9">
    <source>
        <dbReference type="Pfam" id="PF14630"/>
    </source>
</evidence>
<keyword evidence="12" id="KW-1185">Reference proteome</keyword>
<keyword evidence="3" id="KW-0235">DNA replication</keyword>
<dbReference type="Pfam" id="PF14630">
    <property type="entry name" value="ORC5_C"/>
    <property type="match status" value="1"/>
</dbReference>
<dbReference type="GO" id="GO:0006270">
    <property type="term" value="P:DNA replication initiation"/>
    <property type="evidence" value="ECO:0007669"/>
    <property type="project" value="TreeGrafter"/>
</dbReference>
<proteinExistence type="inferred from homology"/>
<evidence type="ECO:0000256" key="5">
    <source>
        <dbReference type="ARBA" id="ARBA00022840"/>
    </source>
</evidence>
<dbReference type="SUPFAM" id="SSF52540">
    <property type="entry name" value="P-loop containing nucleoside triphosphate hydrolases"/>
    <property type="match status" value="1"/>
</dbReference>
<feature type="domain" description="ORC5 lid" evidence="10">
    <location>
        <begin position="771"/>
        <end position="830"/>
    </location>
</feature>
<dbReference type="FunFam" id="3.40.50.300:FF:000673">
    <property type="entry name" value="Origin recognition complex subunit 5"/>
    <property type="match status" value="1"/>
</dbReference>
<dbReference type="Pfam" id="PF13191">
    <property type="entry name" value="AAA_16"/>
    <property type="match status" value="1"/>
</dbReference>
<keyword evidence="6" id="KW-0539">Nucleus</keyword>
<name>A0A8J6L4Z9_TENMO</name>
<gene>
    <name evidence="11" type="ORF">GEV33_014179</name>
</gene>
<dbReference type="GO" id="GO:0005664">
    <property type="term" value="C:nuclear origin of replication recognition complex"/>
    <property type="evidence" value="ECO:0007669"/>
    <property type="project" value="TreeGrafter"/>
</dbReference>
<evidence type="ECO:0000256" key="4">
    <source>
        <dbReference type="ARBA" id="ARBA00022741"/>
    </source>
</evidence>
<accession>A0A8J6L4Z9</accession>
<evidence type="ECO:0000313" key="12">
    <source>
        <dbReference type="Proteomes" id="UP000719412"/>
    </source>
</evidence>
<evidence type="ECO:0000256" key="1">
    <source>
        <dbReference type="ARBA" id="ARBA00004123"/>
    </source>
</evidence>
<reference evidence="11" key="2">
    <citation type="submission" date="2021-08" db="EMBL/GenBank/DDBJ databases">
        <authorList>
            <person name="Eriksson T."/>
        </authorList>
    </citation>
    <scope>NUCLEOTIDE SEQUENCE</scope>
    <source>
        <strain evidence="11">Stoneville</strain>
        <tissue evidence="11">Whole head</tissue>
    </source>
</reference>
<evidence type="ECO:0000313" key="11">
    <source>
        <dbReference type="EMBL" id="KAH0808610.1"/>
    </source>
</evidence>
<feature type="domain" description="Origin recognition complex subunit 5 C-terminal" evidence="9">
    <location>
        <begin position="859"/>
        <end position="993"/>
    </location>
</feature>
<comment type="caution">
    <text evidence="11">The sequence shown here is derived from an EMBL/GenBank/DDBJ whole genome shotgun (WGS) entry which is preliminary data.</text>
</comment>
<evidence type="ECO:0000256" key="7">
    <source>
        <dbReference type="ARBA" id="ARBA00069657"/>
    </source>
</evidence>
<evidence type="ECO:0000259" key="10">
    <source>
        <dbReference type="Pfam" id="PF21639"/>
    </source>
</evidence>
<protein>
    <recommendedName>
        <fullName evidence="7">Origin recognition complex subunit 5</fullName>
    </recommendedName>
</protein>
<keyword evidence="4" id="KW-0547">Nucleotide-binding</keyword>
<dbReference type="Pfam" id="PF21639">
    <property type="entry name" value="ORC5_lid"/>
    <property type="match status" value="1"/>
</dbReference>
<comment type="similarity">
    <text evidence="2">Belongs to the ORC5 family.</text>
</comment>
<evidence type="ECO:0000256" key="3">
    <source>
        <dbReference type="ARBA" id="ARBA00022705"/>
    </source>
</evidence>
<comment type="subcellular location">
    <subcellularLocation>
        <location evidence="1">Nucleus</location>
    </subcellularLocation>
</comment>
<keyword evidence="5" id="KW-0067">ATP-binding</keyword>
<dbReference type="GO" id="GO:0005524">
    <property type="term" value="F:ATP binding"/>
    <property type="evidence" value="ECO:0007669"/>
    <property type="project" value="UniProtKB-KW"/>
</dbReference>
<sequence>MAPPSGTASETNRRIRWQKCRNKWGYFESALENEPGARTRNCCIFKSTREKPQLDDKNLLYFGGRLNISPENFSLRSIVNVCVNGWRGRRYPPARSSWDSASSFEELKADIDVFISPFQSSIYRVDRELRLNERSVACVACSRQMRWGSPPARDVDFVGSSKIERSPLSIVTQSRRNVISCGFVEEPITSRRADGGVRVQDGESVPLVGGGRANGGVTCQGSGAVRTQIAAADDRLGEHESRLQEARGHNRFHQESASGAQIDRAQYASSTDSIFGGGVPSGQERGWAHVSGRRESTTPPTSRSCFKCFQFGTSYTKVGFGIRNVNRRVEFEHFSELVGCSFGGCEMSSGRPDVLIDRVRVEKENGLICLLEGDSLNGEILCTPLSLAAKSINILEIVLPWPQAASATIFLSFARPVSVSSSVNQEIIEESRYKVDGIRGTLSHRAELMATIDPPPPSSWGYLALTVRNGICFAVRILTRIYKIGPGHVSTSAATKINCAIFGRRRAPTLPIPFSPSPRIRPGSGFSCEIIFHHIVFLIAPPFFPGRAIHPVCSPCSRLIAMTSTLSRLEAALPCRSSQIGQLHNLFGHKGEPFPDSVYISGGPSVGKSAVVKTVLGELGVRHAVINLVECYTARILFEAILNKLCGLEDAKCDNMMDFVDNLQRNRTEIAGSVLIIDKAEKLRTMDFNLFPGFLKLRELTGGIPLSVVFLSQIILQKFFASNSLVEPIQIAFPQYNKEELLEILSLDVDYARSLIMNNTDGSFRFDLDFYRNYLNVFLSIFYRNCRDLSELRYIARANFPDYCRPIINKENTAEDSMALWRKIAPSLKQALQCLYLRISTNHGQLAFTRDNLGENLELPFYAKYLLIAAYLASYNPAKDDKRLFMKYHGKKNKTMRDVKKKNKVAEQLNTLLGPKPFTFDRLLAIFYSIVADDKVGFNNNLLVQLSSLVELQLLSSLSDSSSLDGAKYKCNVNFDFIQRVCKMVGFNIRKYLSDFSHM</sequence>
<dbReference type="InterPro" id="IPR041664">
    <property type="entry name" value="AAA_16"/>
</dbReference>